<evidence type="ECO:0000313" key="3">
    <source>
        <dbReference type="EMBL" id="KKN96981.1"/>
    </source>
</evidence>
<feature type="domain" description="SAF" evidence="2">
    <location>
        <begin position="43"/>
        <end position="104"/>
    </location>
</feature>
<dbReference type="InterPro" id="IPR017592">
    <property type="entry name" value="Pilus_assmbl_Flp-typ_CpaB"/>
</dbReference>
<protein>
    <recommendedName>
        <fullName evidence="2">SAF domain-containing protein</fullName>
    </recommendedName>
</protein>
<dbReference type="Pfam" id="PF08666">
    <property type="entry name" value="SAF"/>
    <property type="match status" value="1"/>
</dbReference>
<organism evidence="3">
    <name type="scientific">marine sediment metagenome</name>
    <dbReference type="NCBI Taxonomy" id="412755"/>
    <lineage>
        <taxon>unclassified sequences</taxon>
        <taxon>metagenomes</taxon>
        <taxon>ecological metagenomes</taxon>
    </lineage>
</organism>
<reference evidence="3" key="1">
    <citation type="journal article" date="2015" name="Nature">
        <title>Complex archaea that bridge the gap between prokaryotes and eukaryotes.</title>
        <authorList>
            <person name="Spang A."/>
            <person name="Saw J.H."/>
            <person name="Jorgensen S.L."/>
            <person name="Zaremba-Niedzwiedzka K."/>
            <person name="Martijn J."/>
            <person name="Lind A.E."/>
            <person name="van Eijk R."/>
            <person name="Schleper C."/>
            <person name="Guy L."/>
            <person name="Ettema T.J."/>
        </authorList>
    </citation>
    <scope>NUCLEOTIDE SEQUENCE</scope>
</reference>
<dbReference type="Pfam" id="PF16976">
    <property type="entry name" value="RcpC"/>
    <property type="match status" value="1"/>
</dbReference>
<dbReference type="InterPro" id="IPR013974">
    <property type="entry name" value="SAF"/>
</dbReference>
<dbReference type="AlphaFoldDB" id="A0A0F9XD76"/>
<gene>
    <name evidence="3" type="ORF">LCGC14_0162310</name>
</gene>
<feature type="compositionally biased region" description="Basic and acidic residues" evidence="1">
    <location>
        <begin position="311"/>
        <end position="324"/>
    </location>
</feature>
<sequence>MRAKWSLAGLIVTGMVAALCAAVLVASMGRGPRRASGGTSVEVEVALATQDLRPGRVIEQEQVVTETLSGGQVPEGHLPAALVIGRVLTVPMVEGQAFTAGCFAQEGSGLRLASALPEGMRAVSVSLSNHSGLKGLLYPGSIVDVLASIRDPGKGSGRGEVVSGVLLQGIQVLAINSQTVLSKDEGDTRSVYDRSLTVTLMLDATQAEAIQLAMGQGSISLALRNPIDAETVQAEPMSLGQLFRQTQEPDPIQRVFPKEVAEDVLPPELAPAAPSGQAVADEPEPLWQMVVIRGKTIKRIALPVPKVLETAELRAEPFADERTASDPAEVQESLDQNDGND</sequence>
<accession>A0A0F9XD76</accession>
<name>A0A0F9XD76_9ZZZZ</name>
<dbReference type="EMBL" id="LAZR01000061">
    <property type="protein sequence ID" value="KKN96981.1"/>
    <property type="molecule type" value="Genomic_DNA"/>
</dbReference>
<dbReference type="InterPro" id="IPR031571">
    <property type="entry name" value="RcpC_dom"/>
</dbReference>
<proteinExistence type="predicted"/>
<evidence type="ECO:0000256" key="1">
    <source>
        <dbReference type="SAM" id="MobiDB-lite"/>
    </source>
</evidence>
<dbReference type="NCBIfam" id="TIGR03177">
    <property type="entry name" value="pilus_cpaB"/>
    <property type="match status" value="1"/>
</dbReference>
<feature type="region of interest" description="Disordered" evidence="1">
    <location>
        <begin position="311"/>
        <end position="341"/>
    </location>
</feature>
<dbReference type="SMART" id="SM00858">
    <property type="entry name" value="SAF"/>
    <property type="match status" value="1"/>
</dbReference>
<evidence type="ECO:0000259" key="2">
    <source>
        <dbReference type="SMART" id="SM00858"/>
    </source>
</evidence>
<dbReference type="CDD" id="cd11614">
    <property type="entry name" value="SAF_CpaB_FlgA_like"/>
    <property type="match status" value="1"/>
</dbReference>
<comment type="caution">
    <text evidence="3">The sequence shown here is derived from an EMBL/GenBank/DDBJ whole genome shotgun (WGS) entry which is preliminary data.</text>
</comment>